<keyword evidence="3" id="KW-1185">Reference proteome</keyword>
<dbReference type="KEGG" id="gsh:117352356"/>
<dbReference type="PANTHER" id="PTHR36683:SF1">
    <property type="entry name" value="CELL CYCLE EXIT AND NEURONAL DIFFERENTIATION PROTEIN 1"/>
    <property type="match status" value="1"/>
</dbReference>
<organism evidence="3 4">
    <name type="scientific">Geotrypetes seraphini</name>
    <name type="common">Gaboon caecilian</name>
    <name type="synonym">Caecilia seraphini</name>
    <dbReference type="NCBI Taxonomy" id="260995"/>
    <lineage>
        <taxon>Eukaryota</taxon>
        <taxon>Metazoa</taxon>
        <taxon>Chordata</taxon>
        <taxon>Craniata</taxon>
        <taxon>Vertebrata</taxon>
        <taxon>Euteleostomi</taxon>
        <taxon>Amphibia</taxon>
        <taxon>Gymnophiona</taxon>
        <taxon>Geotrypetes</taxon>
    </lineage>
</organism>
<evidence type="ECO:0000256" key="2">
    <source>
        <dbReference type="SAM" id="Phobius"/>
    </source>
</evidence>
<dbReference type="OrthoDB" id="9428119at2759"/>
<dbReference type="RefSeq" id="XP_033784679.1">
    <property type="nucleotide sequence ID" value="XM_033928788.1"/>
</dbReference>
<dbReference type="GO" id="GO:0021933">
    <property type="term" value="P:radial glia guided migration of cerebellar granule cell"/>
    <property type="evidence" value="ECO:0007669"/>
    <property type="project" value="TreeGrafter"/>
</dbReference>
<dbReference type="GO" id="GO:0021702">
    <property type="term" value="P:cerebellar Purkinje cell differentiation"/>
    <property type="evidence" value="ECO:0007669"/>
    <property type="project" value="TreeGrafter"/>
</dbReference>
<dbReference type="Pfam" id="PF15677">
    <property type="entry name" value="CEND1"/>
    <property type="match status" value="1"/>
</dbReference>
<feature type="compositionally biased region" description="Low complexity" evidence="1">
    <location>
        <begin position="1"/>
        <end position="11"/>
    </location>
</feature>
<feature type="compositionally biased region" description="Basic and acidic residues" evidence="1">
    <location>
        <begin position="21"/>
        <end position="35"/>
    </location>
</feature>
<dbReference type="GeneID" id="117352356"/>
<evidence type="ECO:0000313" key="3">
    <source>
        <dbReference type="Proteomes" id="UP000515159"/>
    </source>
</evidence>
<keyword evidence="2" id="KW-0812">Transmembrane</keyword>
<dbReference type="FunCoup" id="A0A6P8PL70">
    <property type="interactions" value="128"/>
</dbReference>
<dbReference type="CTD" id="51286"/>
<dbReference type="AlphaFoldDB" id="A0A6P8PL70"/>
<sequence>MESKSRSSGSKSDTKVATAGKIEKPSAPERKENASKEQPSAIGKKPHATNEATPTESHNLPKSTPSRAEGREPAGPAPETDNKGISAEEEEGPGGFYENMKPMLLIGGMVIASLAVILGVAFLARKK</sequence>
<keyword evidence="2" id="KW-1133">Transmembrane helix</keyword>
<gene>
    <name evidence="4" type="primary">CEND1</name>
</gene>
<protein>
    <submittedName>
        <fullName evidence="4">Cell cycle exit and neuronal differentiation protein 1</fullName>
    </submittedName>
</protein>
<dbReference type="InParanoid" id="A0A6P8PL70"/>
<proteinExistence type="predicted"/>
<reference evidence="4" key="1">
    <citation type="submission" date="2025-08" db="UniProtKB">
        <authorList>
            <consortium name="RefSeq"/>
        </authorList>
    </citation>
    <scope>IDENTIFICATION</scope>
</reference>
<accession>A0A6P8PL70</accession>
<dbReference type="Proteomes" id="UP000515159">
    <property type="component" value="Chromosome 19"/>
</dbReference>
<evidence type="ECO:0000256" key="1">
    <source>
        <dbReference type="SAM" id="MobiDB-lite"/>
    </source>
</evidence>
<dbReference type="GO" id="GO:0021686">
    <property type="term" value="P:cerebellar granular layer maturation"/>
    <property type="evidence" value="ECO:0007669"/>
    <property type="project" value="TreeGrafter"/>
</dbReference>
<dbReference type="InterPro" id="IPR020162">
    <property type="entry name" value="Cend1"/>
</dbReference>
<evidence type="ECO:0000313" key="4">
    <source>
        <dbReference type="RefSeq" id="XP_033784679.1"/>
    </source>
</evidence>
<feature type="region of interest" description="Disordered" evidence="1">
    <location>
        <begin position="1"/>
        <end position="100"/>
    </location>
</feature>
<feature type="compositionally biased region" description="Polar residues" evidence="1">
    <location>
        <begin position="50"/>
        <end position="66"/>
    </location>
</feature>
<dbReference type="PANTHER" id="PTHR36683">
    <property type="entry name" value="CELL CYCLE EXIT AND NEURONAL DIFFERENTIATION PROTEIN 1"/>
    <property type="match status" value="1"/>
</dbReference>
<name>A0A6P8PL70_GEOSA</name>
<keyword evidence="2" id="KW-0472">Membrane</keyword>
<feature type="transmembrane region" description="Helical" evidence="2">
    <location>
        <begin position="103"/>
        <end position="124"/>
    </location>
</feature>